<dbReference type="PANTHER" id="PTHR42919">
    <property type="entry name" value="N-ALPHA-ACETYLTRANSFERASE"/>
    <property type="match status" value="1"/>
</dbReference>
<dbReference type="InterPro" id="IPR051556">
    <property type="entry name" value="N-term/lysine_N-AcTrnsfr"/>
</dbReference>
<accession>A0A5B8V4I2</accession>
<dbReference type="Proteomes" id="UP000321533">
    <property type="component" value="Chromosome"/>
</dbReference>
<dbReference type="PANTHER" id="PTHR42919:SF8">
    <property type="entry name" value="N-ALPHA-ACETYLTRANSFERASE 50"/>
    <property type="match status" value="1"/>
</dbReference>
<proteinExistence type="predicted"/>
<evidence type="ECO:0000259" key="3">
    <source>
        <dbReference type="PROSITE" id="PS51186"/>
    </source>
</evidence>
<feature type="domain" description="N-acetyltransferase" evidence="3">
    <location>
        <begin position="4"/>
        <end position="173"/>
    </location>
</feature>
<evidence type="ECO:0000256" key="2">
    <source>
        <dbReference type="ARBA" id="ARBA00023315"/>
    </source>
</evidence>
<dbReference type="GO" id="GO:0016747">
    <property type="term" value="F:acyltransferase activity, transferring groups other than amino-acyl groups"/>
    <property type="evidence" value="ECO:0007669"/>
    <property type="project" value="InterPro"/>
</dbReference>
<dbReference type="InterPro" id="IPR016181">
    <property type="entry name" value="Acyl_CoA_acyltransferase"/>
</dbReference>
<organism evidence="4 5">
    <name type="scientific">Panacibacter ginsenosidivorans</name>
    <dbReference type="NCBI Taxonomy" id="1813871"/>
    <lineage>
        <taxon>Bacteria</taxon>
        <taxon>Pseudomonadati</taxon>
        <taxon>Bacteroidota</taxon>
        <taxon>Chitinophagia</taxon>
        <taxon>Chitinophagales</taxon>
        <taxon>Chitinophagaceae</taxon>
        <taxon>Panacibacter</taxon>
    </lineage>
</organism>
<evidence type="ECO:0000313" key="5">
    <source>
        <dbReference type="Proteomes" id="UP000321533"/>
    </source>
</evidence>
<sequence length="175" mass="20586">MDKIIIRRLSADDIEMLQNISVNTFIDTYAGHNTAENMQHYLQQHFSREQLLTELINGNNYFFAAFDNDIPAGYTKLRTFENPEQLPGRKHIELERIYTVKKYQGMGLGHRMMQYSLDFASVKGYELLWLGVWEHNEKALKFYTKFGFEIFGEHTFTLGSEEQTDWLMKKELSPA</sequence>
<evidence type="ECO:0000313" key="4">
    <source>
        <dbReference type="EMBL" id="QEC66294.1"/>
    </source>
</evidence>
<name>A0A5B8V4I2_9BACT</name>
<dbReference type="PROSITE" id="PS51186">
    <property type="entry name" value="GNAT"/>
    <property type="match status" value="1"/>
</dbReference>
<dbReference type="CDD" id="cd04301">
    <property type="entry name" value="NAT_SF"/>
    <property type="match status" value="1"/>
</dbReference>
<dbReference type="AlphaFoldDB" id="A0A5B8V4I2"/>
<gene>
    <name evidence="4" type="ORF">FRZ67_02850</name>
</gene>
<protein>
    <submittedName>
        <fullName evidence="4">GNAT family N-acetyltransferase</fullName>
    </submittedName>
</protein>
<dbReference type="EMBL" id="CP042435">
    <property type="protein sequence ID" value="QEC66294.1"/>
    <property type="molecule type" value="Genomic_DNA"/>
</dbReference>
<dbReference type="InterPro" id="IPR000182">
    <property type="entry name" value="GNAT_dom"/>
</dbReference>
<dbReference type="KEGG" id="pgin:FRZ67_02850"/>
<dbReference type="RefSeq" id="WP_147188094.1">
    <property type="nucleotide sequence ID" value="NZ_CP042435.1"/>
</dbReference>
<dbReference type="Gene3D" id="3.40.630.30">
    <property type="match status" value="1"/>
</dbReference>
<dbReference type="Pfam" id="PF00583">
    <property type="entry name" value="Acetyltransf_1"/>
    <property type="match status" value="1"/>
</dbReference>
<dbReference type="OrthoDB" id="7205533at2"/>
<keyword evidence="2" id="KW-0012">Acyltransferase</keyword>
<evidence type="ECO:0000256" key="1">
    <source>
        <dbReference type="ARBA" id="ARBA00022679"/>
    </source>
</evidence>
<keyword evidence="1 4" id="KW-0808">Transferase</keyword>
<dbReference type="SUPFAM" id="SSF55729">
    <property type="entry name" value="Acyl-CoA N-acyltransferases (Nat)"/>
    <property type="match status" value="1"/>
</dbReference>
<keyword evidence="5" id="KW-1185">Reference proteome</keyword>
<reference evidence="4 5" key="1">
    <citation type="journal article" date="2016" name="Int. J. Syst. Evol. Microbiol.">
        <title>Panacibacter ginsenosidivorans gen. nov., sp. nov., with ginsenoside converting activity isolated from soil of a ginseng field.</title>
        <authorList>
            <person name="Siddiqi M.Z."/>
            <person name="Muhammad Shafi S."/>
            <person name="Choi K.D."/>
            <person name="Im W.T."/>
        </authorList>
    </citation>
    <scope>NUCLEOTIDE SEQUENCE [LARGE SCALE GENOMIC DNA]</scope>
    <source>
        <strain evidence="4 5">Gsoil1550</strain>
    </source>
</reference>